<evidence type="ECO:0008006" key="3">
    <source>
        <dbReference type="Google" id="ProtNLM"/>
    </source>
</evidence>
<dbReference type="RefSeq" id="WP_125560835.1">
    <property type="nucleotide sequence ID" value="NZ_RBVX01000039.1"/>
</dbReference>
<accession>A0A3R9P3J6</accession>
<keyword evidence="2" id="KW-1185">Reference proteome</keyword>
<dbReference type="OrthoDB" id="2942336at2"/>
<protein>
    <recommendedName>
        <fullName evidence="3">RNA polymerase sigma factor, sigma-70 family</fullName>
    </recommendedName>
</protein>
<dbReference type="InterPro" id="IPR013324">
    <property type="entry name" value="RNA_pol_sigma_r3/r4-like"/>
</dbReference>
<dbReference type="AlphaFoldDB" id="A0A3R9P3J6"/>
<dbReference type="Gene3D" id="1.20.140.160">
    <property type="match status" value="1"/>
</dbReference>
<dbReference type="SUPFAM" id="SSF88659">
    <property type="entry name" value="Sigma3 and sigma4 domains of RNA polymerase sigma factors"/>
    <property type="match status" value="1"/>
</dbReference>
<dbReference type="EMBL" id="RBVX01000039">
    <property type="protein sequence ID" value="RSL30288.1"/>
    <property type="molecule type" value="Genomic_DNA"/>
</dbReference>
<organism evidence="1 2">
    <name type="scientific">Salibacterium salarium</name>
    <dbReference type="NCBI Taxonomy" id="284579"/>
    <lineage>
        <taxon>Bacteria</taxon>
        <taxon>Bacillati</taxon>
        <taxon>Bacillota</taxon>
        <taxon>Bacilli</taxon>
        <taxon>Bacillales</taxon>
        <taxon>Bacillaceae</taxon>
    </lineage>
</organism>
<proteinExistence type="predicted"/>
<name>A0A3R9P3J6_9BACI</name>
<reference evidence="1 2" key="1">
    <citation type="submission" date="2018-10" db="EMBL/GenBank/DDBJ databases">
        <title>Draft genome sequence of Bacillus salarius IM0101, isolated from a hypersaline soil in Inner Mongolia, China.</title>
        <authorList>
            <person name="Yamprayoonswat W."/>
            <person name="Boonvisut S."/>
            <person name="Jumpathong W."/>
            <person name="Sittihan S."/>
            <person name="Ruangsuj P."/>
            <person name="Wanthongcharoen S."/>
            <person name="Thongpramul N."/>
            <person name="Pimmason S."/>
            <person name="Yu B."/>
            <person name="Yasawong M."/>
        </authorList>
    </citation>
    <scope>NUCLEOTIDE SEQUENCE [LARGE SCALE GENOMIC DNA]</scope>
    <source>
        <strain evidence="1 2">IM0101</strain>
    </source>
</reference>
<dbReference type="Proteomes" id="UP000275076">
    <property type="component" value="Unassembled WGS sequence"/>
</dbReference>
<sequence length="205" mass="24099">MNKEIKQLIGRCQRLDAFIEQRPALWEQPIIQQFMKNPHHRSLVIAAICHPTRYNKDKVDQSFYAFYGEIKLTSYMMKTLHWRAVRFDQQFQQKNSKHPLILDQPLASDKSTTLADSLSHADTSIVDKITDKSRNLKDMLSEKSLYLAFNHLTARQEIILEKSYKDGWSDIEMAHALSISQQAVFKTRQKALDKIRVYIKRWDSD</sequence>
<evidence type="ECO:0000313" key="2">
    <source>
        <dbReference type="Proteomes" id="UP000275076"/>
    </source>
</evidence>
<evidence type="ECO:0000313" key="1">
    <source>
        <dbReference type="EMBL" id="RSL30288.1"/>
    </source>
</evidence>
<gene>
    <name evidence="1" type="ORF">D7Z54_26600</name>
</gene>
<comment type="caution">
    <text evidence="1">The sequence shown here is derived from an EMBL/GenBank/DDBJ whole genome shotgun (WGS) entry which is preliminary data.</text>
</comment>